<feature type="transmembrane region" description="Helical" evidence="1">
    <location>
        <begin position="293"/>
        <end position="310"/>
    </location>
</feature>
<dbReference type="OrthoDB" id="3781062at2"/>
<feature type="transmembrane region" description="Helical" evidence="1">
    <location>
        <begin position="146"/>
        <end position="163"/>
    </location>
</feature>
<evidence type="ECO:0000313" key="3">
    <source>
        <dbReference type="EMBL" id="TWF80023.1"/>
    </source>
</evidence>
<keyword evidence="1" id="KW-0812">Transmembrane</keyword>
<protein>
    <submittedName>
        <fullName evidence="3">Putative membrane protein DUF2157</fullName>
    </submittedName>
</protein>
<dbReference type="Pfam" id="PF09925">
    <property type="entry name" value="DUF2157"/>
    <property type="match status" value="1"/>
</dbReference>
<reference evidence="3 4" key="1">
    <citation type="submission" date="2019-06" db="EMBL/GenBank/DDBJ databases">
        <title>Sequencing the genomes of 1000 actinobacteria strains.</title>
        <authorList>
            <person name="Klenk H.-P."/>
        </authorList>
    </citation>
    <scope>NUCLEOTIDE SEQUENCE [LARGE SCALE GENOMIC DNA]</scope>
    <source>
        <strain evidence="3 4">DSM 45671</strain>
    </source>
</reference>
<keyword evidence="1" id="KW-0472">Membrane</keyword>
<feature type="transmembrane region" description="Helical" evidence="1">
    <location>
        <begin position="172"/>
        <end position="189"/>
    </location>
</feature>
<feature type="transmembrane region" description="Helical" evidence="1">
    <location>
        <begin position="267"/>
        <end position="287"/>
    </location>
</feature>
<feature type="transmembrane region" description="Helical" evidence="1">
    <location>
        <begin position="245"/>
        <end position="262"/>
    </location>
</feature>
<feature type="transmembrane region" description="Helical" evidence="1">
    <location>
        <begin position="221"/>
        <end position="239"/>
    </location>
</feature>
<comment type="caution">
    <text evidence="3">The sequence shown here is derived from an EMBL/GenBank/DDBJ whole genome shotgun (WGS) entry which is preliminary data.</text>
</comment>
<dbReference type="EMBL" id="VIWU01000001">
    <property type="protein sequence ID" value="TWF80023.1"/>
    <property type="molecule type" value="Genomic_DNA"/>
</dbReference>
<gene>
    <name evidence="3" type="ORF">FHX44_115960</name>
</gene>
<feature type="transmembrane region" description="Helical" evidence="1">
    <location>
        <begin position="57"/>
        <end position="74"/>
    </location>
</feature>
<dbReference type="InterPro" id="IPR018677">
    <property type="entry name" value="DUF2157"/>
</dbReference>
<feature type="domain" description="DUF2157" evidence="2">
    <location>
        <begin position="19"/>
        <end position="167"/>
    </location>
</feature>
<evidence type="ECO:0000256" key="1">
    <source>
        <dbReference type="SAM" id="Phobius"/>
    </source>
</evidence>
<evidence type="ECO:0000313" key="4">
    <source>
        <dbReference type="Proteomes" id="UP000321261"/>
    </source>
</evidence>
<feature type="transmembrane region" description="Helical" evidence="1">
    <location>
        <begin position="195"/>
        <end position="214"/>
    </location>
</feature>
<keyword evidence="4" id="KW-1185">Reference proteome</keyword>
<sequence length="352" mass="35235">MTSPASDSDGPDLAAGVRRWVDSGLITSDQAERILAAESIPAGRPAVASRASMVAEALGYVGAVLVLVGAVTVADRYWSQIGVGGRLGIAFGAAALLLATGAAVPARRADVGRRLRGVCWLLSAALFGTGLALLGDEVLQLRGESIALLAAAGTAAYAAVLWWRHRGVLQQAALLAALAVAAGAAAAHLPADDDAVTGLAVWGVGAGWAVLGWGRVIAARNVAYALGGTALVVGSQFAVETGWGAVLAVGSVIALVTAGAWLRELVLLGVGAVGTFLTVPAVVGQYFPDTLAVPLALVGCGLLLVAGAAYTARLRRTAATRRRQAEGTRTAALTVAAVIAVAVTVAVLVMGS</sequence>
<dbReference type="Proteomes" id="UP000321261">
    <property type="component" value="Unassembled WGS sequence"/>
</dbReference>
<dbReference type="AlphaFoldDB" id="A0A561SYW4"/>
<dbReference type="RefSeq" id="WP_147258771.1">
    <property type="nucleotide sequence ID" value="NZ_VIWU01000001.1"/>
</dbReference>
<name>A0A561SYW4_9PSEU</name>
<proteinExistence type="predicted"/>
<accession>A0A561SYW4</accession>
<organism evidence="3 4">
    <name type="scientific">Pseudonocardia hierapolitana</name>
    <dbReference type="NCBI Taxonomy" id="1128676"/>
    <lineage>
        <taxon>Bacteria</taxon>
        <taxon>Bacillati</taxon>
        <taxon>Actinomycetota</taxon>
        <taxon>Actinomycetes</taxon>
        <taxon>Pseudonocardiales</taxon>
        <taxon>Pseudonocardiaceae</taxon>
        <taxon>Pseudonocardia</taxon>
    </lineage>
</organism>
<keyword evidence="1" id="KW-1133">Transmembrane helix</keyword>
<evidence type="ECO:0000259" key="2">
    <source>
        <dbReference type="Pfam" id="PF09925"/>
    </source>
</evidence>
<feature type="transmembrane region" description="Helical" evidence="1">
    <location>
        <begin position="118"/>
        <end position="134"/>
    </location>
</feature>
<feature type="transmembrane region" description="Helical" evidence="1">
    <location>
        <begin position="331"/>
        <end position="351"/>
    </location>
</feature>
<feature type="transmembrane region" description="Helical" evidence="1">
    <location>
        <begin position="86"/>
        <end position="106"/>
    </location>
</feature>